<dbReference type="SUPFAM" id="SSF56112">
    <property type="entry name" value="Protein kinase-like (PK-like)"/>
    <property type="match status" value="1"/>
</dbReference>
<feature type="domain" description="Protein kinase" evidence="10">
    <location>
        <begin position="38"/>
        <end position="161"/>
    </location>
</feature>
<comment type="catalytic activity">
    <reaction evidence="8">
        <text>L-threonyl-[protein] + ATP = O-phospho-L-threonyl-[protein] + ADP + H(+)</text>
        <dbReference type="Rhea" id="RHEA:46608"/>
        <dbReference type="Rhea" id="RHEA-COMP:11060"/>
        <dbReference type="Rhea" id="RHEA-COMP:11605"/>
        <dbReference type="ChEBI" id="CHEBI:15378"/>
        <dbReference type="ChEBI" id="CHEBI:30013"/>
        <dbReference type="ChEBI" id="CHEBI:30616"/>
        <dbReference type="ChEBI" id="CHEBI:61977"/>
        <dbReference type="ChEBI" id="CHEBI:456216"/>
        <dbReference type="EC" id="2.7.11.1"/>
    </reaction>
</comment>
<keyword evidence="4" id="KW-0808">Transferase</keyword>
<evidence type="ECO:0000313" key="11">
    <source>
        <dbReference type="EMBL" id="CAB4010443.1"/>
    </source>
</evidence>
<dbReference type="InterPro" id="IPR011009">
    <property type="entry name" value="Kinase-like_dom_sf"/>
</dbReference>
<gene>
    <name evidence="11" type="ORF">PACLA_8A073433</name>
</gene>
<reference evidence="11" key="1">
    <citation type="submission" date="2020-04" db="EMBL/GenBank/DDBJ databases">
        <authorList>
            <person name="Alioto T."/>
            <person name="Alioto T."/>
            <person name="Gomez Garrido J."/>
        </authorList>
    </citation>
    <scope>NUCLEOTIDE SEQUENCE</scope>
    <source>
        <strain evidence="11">A484AB</strain>
    </source>
</reference>
<dbReference type="SMART" id="SM00220">
    <property type="entry name" value="S_TKc"/>
    <property type="match status" value="1"/>
</dbReference>
<comment type="catalytic activity">
    <reaction evidence="9">
        <text>L-seryl-[protein] + ATP = O-phospho-L-seryl-[protein] + ADP + H(+)</text>
        <dbReference type="Rhea" id="RHEA:17989"/>
        <dbReference type="Rhea" id="RHEA-COMP:9863"/>
        <dbReference type="Rhea" id="RHEA-COMP:11604"/>
        <dbReference type="ChEBI" id="CHEBI:15378"/>
        <dbReference type="ChEBI" id="CHEBI:29999"/>
        <dbReference type="ChEBI" id="CHEBI:30616"/>
        <dbReference type="ChEBI" id="CHEBI:83421"/>
        <dbReference type="ChEBI" id="CHEBI:456216"/>
        <dbReference type="EC" id="2.7.11.1"/>
    </reaction>
</comment>
<evidence type="ECO:0000256" key="1">
    <source>
        <dbReference type="ARBA" id="ARBA00010886"/>
    </source>
</evidence>
<evidence type="ECO:0000256" key="3">
    <source>
        <dbReference type="ARBA" id="ARBA00022527"/>
    </source>
</evidence>
<evidence type="ECO:0000256" key="7">
    <source>
        <dbReference type="ARBA" id="ARBA00022840"/>
    </source>
</evidence>
<keyword evidence="6 11" id="KW-0418">Kinase</keyword>
<dbReference type="Gene3D" id="1.10.510.10">
    <property type="entry name" value="Transferase(Phosphotransferase) domain 1"/>
    <property type="match status" value="1"/>
</dbReference>
<dbReference type="EMBL" id="CACRXK020006786">
    <property type="protein sequence ID" value="CAB4010443.1"/>
    <property type="molecule type" value="Genomic_DNA"/>
</dbReference>
<comment type="similarity">
    <text evidence="1">Belongs to the protein kinase superfamily. NEK Ser/Thr protein kinase family. NIMA subfamily.</text>
</comment>
<keyword evidence="7" id="KW-0067">ATP-binding</keyword>
<dbReference type="InterPro" id="IPR017441">
    <property type="entry name" value="Protein_kinase_ATP_BS"/>
</dbReference>
<keyword evidence="3" id="KW-0723">Serine/threonine-protein kinase</keyword>
<dbReference type="GO" id="GO:0005524">
    <property type="term" value="F:ATP binding"/>
    <property type="evidence" value="ECO:0007669"/>
    <property type="project" value="UniProtKB-UniRule"/>
</dbReference>
<evidence type="ECO:0000313" key="12">
    <source>
        <dbReference type="Proteomes" id="UP001152795"/>
    </source>
</evidence>
<proteinExistence type="inferred from homology"/>
<dbReference type="EC" id="2.7.11.1" evidence="2"/>
<sequence>MIFKLHVVSRGFIKFHHFHAKQLISKRFFSFKTSMEGYTKLRIIGTGSFGTVWLIRSKEKRRNYVLKEISLSVVEERQRSFVLNEVKVLSQLRHMNIIRYKEAFLSNGFLCISMEYADEGDLSDRILKQHGEMLPKEQIIDWFIQLCLALKYIHGMNILHR</sequence>
<evidence type="ECO:0000256" key="2">
    <source>
        <dbReference type="ARBA" id="ARBA00012513"/>
    </source>
</evidence>
<dbReference type="Pfam" id="PF00069">
    <property type="entry name" value="Pkinase"/>
    <property type="match status" value="1"/>
</dbReference>
<accession>A0A6S7I1W2</accession>
<dbReference type="PANTHER" id="PTHR44899:SF3">
    <property type="entry name" value="SERINE_THREONINE-PROTEIN KINASE NEK1"/>
    <property type="match status" value="1"/>
</dbReference>
<comment type="caution">
    <text evidence="11">The sequence shown here is derived from an EMBL/GenBank/DDBJ whole genome shotgun (WGS) entry which is preliminary data.</text>
</comment>
<evidence type="ECO:0000256" key="9">
    <source>
        <dbReference type="ARBA" id="ARBA00048679"/>
    </source>
</evidence>
<keyword evidence="5" id="KW-0547">Nucleotide-binding</keyword>
<dbReference type="InterPro" id="IPR000719">
    <property type="entry name" value="Prot_kinase_dom"/>
</dbReference>
<dbReference type="OrthoDB" id="248923at2759"/>
<dbReference type="Proteomes" id="UP001152795">
    <property type="component" value="Unassembled WGS sequence"/>
</dbReference>
<organism evidence="11 12">
    <name type="scientific">Paramuricea clavata</name>
    <name type="common">Red gorgonian</name>
    <name type="synonym">Violescent sea-whip</name>
    <dbReference type="NCBI Taxonomy" id="317549"/>
    <lineage>
        <taxon>Eukaryota</taxon>
        <taxon>Metazoa</taxon>
        <taxon>Cnidaria</taxon>
        <taxon>Anthozoa</taxon>
        <taxon>Octocorallia</taxon>
        <taxon>Malacalcyonacea</taxon>
        <taxon>Plexauridae</taxon>
        <taxon>Paramuricea</taxon>
    </lineage>
</organism>
<feature type="non-terminal residue" evidence="11">
    <location>
        <position position="161"/>
    </location>
</feature>
<evidence type="ECO:0000256" key="4">
    <source>
        <dbReference type="ARBA" id="ARBA00022679"/>
    </source>
</evidence>
<dbReference type="GO" id="GO:0004674">
    <property type="term" value="F:protein serine/threonine kinase activity"/>
    <property type="evidence" value="ECO:0007669"/>
    <property type="project" value="UniProtKB-KW"/>
</dbReference>
<evidence type="ECO:0000256" key="5">
    <source>
        <dbReference type="ARBA" id="ARBA00022741"/>
    </source>
</evidence>
<dbReference type="PROSITE" id="PS50011">
    <property type="entry name" value="PROTEIN_KINASE_DOM"/>
    <property type="match status" value="1"/>
</dbReference>
<keyword evidence="12" id="KW-1185">Reference proteome</keyword>
<dbReference type="Gene3D" id="3.30.200.20">
    <property type="entry name" value="Phosphorylase Kinase, domain 1"/>
    <property type="match status" value="1"/>
</dbReference>
<evidence type="ECO:0000259" key="10">
    <source>
        <dbReference type="PROSITE" id="PS50011"/>
    </source>
</evidence>
<name>A0A6S7I1W2_PARCT</name>
<protein>
    <recommendedName>
        <fullName evidence="2">non-specific serine/threonine protein kinase</fullName>
        <ecNumber evidence="2">2.7.11.1</ecNumber>
    </recommendedName>
</protein>
<dbReference type="InterPro" id="IPR051131">
    <property type="entry name" value="NEK_Ser/Thr_kinase_NIMA"/>
</dbReference>
<evidence type="ECO:0000256" key="6">
    <source>
        <dbReference type="ARBA" id="ARBA00022777"/>
    </source>
</evidence>
<dbReference type="PROSITE" id="PS00107">
    <property type="entry name" value="PROTEIN_KINASE_ATP"/>
    <property type="match status" value="1"/>
</dbReference>
<dbReference type="AlphaFoldDB" id="A0A6S7I1W2"/>
<dbReference type="FunFam" id="3.30.200.20:FF:000097">
    <property type="entry name" value="Probable serine/threonine-protein kinase nek1"/>
    <property type="match status" value="1"/>
</dbReference>
<evidence type="ECO:0000256" key="8">
    <source>
        <dbReference type="ARBA" id="ARBA00047899"/>
    </source>
</evidence>
<dbReference type="PANTHER" id="PTHR44899">
    <property type="entry name" value="CAMK FAMILY PROTEIN KINASE"/>
    <property type="match status" value="1"/>
</dbReference>